<dbReference type="EMBL" id="LAZR01034060">
    <property type="protein sequence ID" value="KKL46359.1"/>
    <property type="molecule type" value="Genomic_DNA"/>
</dbReference>
<reference evidence="1" key="1">
    <citation type="journal article" date="2015" name="Nature">
        <title>Complex archaea that bridge the gap between prokaryotes and eukaryotes.</title>
        <authorList>
            <person name="Spang A."/>
            <person name="Saw J.H."/>
            <person name="Jorgensen S.L."/>
            <person name="Zaremba-Niedzwiedzka K."/>
            <person name="Martijn J."/>
            <person name="Lind A.E."/>
            <person name="van Eijk R."/>
            <person name="Schleper C."/>
            <person name="Guy L."/>
            <person name="Ettema T.J."/>
        </authorList>
    </citation>
    <scope>NUCLEOTIDE SEQUENCE</scope>
</reference>
<proteinExistence type="predicted"/>
<name>A0A0F9CBD1_9ZZZZ</name>
<dbReference type="AlphaFoldDB" id="A0A0F9CBD1"/>
<protein>
    <submittedName>
        <fullName evidence="1">Uncharacterized protein</fullName>
    </submittedName>
</protein>
<accession>A0A0F9CBD1</accession>
<evidence type="ECO:0000313" key="1">
    <source>
        <dbReference type="EMBL" id="KKL46359.1"/>
    </source>
</evidence>
<feature type="non-terminal residue" evidence="1">
    <location>
        <position position="1"/>
    </location>
</feature>
<comment type="caution">
    <text evidence="1">The sequence shown here is derived from an EMBL/GenBank/DDBJ whole genome shotgun (WGS) entry which is preliminary data.</text>
</comment>
<gene>
    <name evidence="1" type="ORF">LCGC14_2346370</name>
</gene>
<sequence length="92" mass="9779">SIVFLATPLAANHVISLRGAYVASAGKHYVENLYRWCGSSAAAQASPWDAFADIETNLGAMTIGFRLIMIAKVFDVGTGLYSAGLRAEDTII</sequence>
<organism evidence="1">
    <name type="scientific">marine sediment metagenome</name>
    <dbReference type="NCBI Taxonomy" id="412755"/>
    <lineage>
        <taxon>unclassified sequences</taxon>
        <taxon>metagenomes</taxon>
        <taxon>ecological metagenomes</taxon>
    </lineage>
</organism>